<dbReference type="InterPro" id="IPR003440">
    <property type="entry name" value="Glyco_trans_48_dom"/>
</dbReference>
<keyword evidence="4" id="KW-0175">Coiled coil</keyword>
<dbReference type="EMBL" id="KB445793">
    <property type="protein sequence ID" value="EMD40218.1"/>
    <property type="molecule type" value="Genomic_DNA"/>
</dbReference>
<name>M2QT50_CERS8</name>
<evidence type="ECO:0000259" key="6">
    <source>
        <dbReference type="Pfam" id="PF02364"/>
    </source>
</evidence>
<dbReference type="InterPro" id="IPR016039">
    <property type="entry name" value="Thiolase-like"/>
</dbReference>
<dbReference type="InterPro" id="IPR041550">
    <property type="entry name" value="FASI_helical"/>
</dbReference>
<dbReference type="STRING" id="914234.M2QT50"/>
<reference evidence="8 9" key="1">
    <citation type="journal article" date="2012" name="Proc. Natl. Acad. Sci. U.S.A.">
        <title>Comparative genomics of Ceriporiopsis subvermispora and Phanerochaete chrysosporium provide insight into selective ligninolysis.</title>
        <authorList>
            <person name="Fernandez-Fueyo E."/>
            <person name="Ruiz-Duenas F.J."/>
            <person name="Ferreira P."/>
            <person name="Floudas D."/>
            <person name="Hibbett D.S."/>
            <person name="Canessa P."/>
            <person name="Larrondo L.F."/>
            <person name="James T.Y."/>
            <person name="Seelenfreund D."/>
            <person name="Lobos S."/>
            <person name="Polanco R."/>
            <person name="Tello M."/>
            <person name="Honda Y."/>
            <person name="Watanabe T."/>
            <person name="Watanabe T."/>
            <person name="Ryu J.S."/>
            <person name="Kubicek C.P."/>
            <person name="Schmoll M."/>
            <person name="Gaskell J."/>
            <person name="Hammel K.E."/>
            <person name="St John F.J."/>
            <person name="Vanden Wymelenberg A."/>
            <person name="Sabat G."/>
            <person name="Splinter BonDurant S."/>
            <person name="Syed K."/>
            <person name="Yadav J.S."/>
            <person name="Doddapaneni H."/>
            <person name="Subramanian V."/>
            <person name="Lavin J.L."/>
            <person name="Oguiza J.A."/>
            <person name="Perez G."/>
            <person name="Pisabarro A.G."/>
            <person name="Ramirez L."/>
            <person name="Santoyo F."/>
            <person name="Master E."/>
            <person name="Coutinho P.M."/>
            <person name="Henrissat B."/>
            <person name="Lombard V."/>
            <person name="Magnuson J.K."/>
            <person name="Kuees U."/>
            <person name="Hori C."/>
            <person name="Igarashi K."/>
            <person name="Samejima M."/>
            <person name="Held B.W."/>
            <person name="Barry K.W."/>
            <person name="LaButti K.M."/>
            <person name="Lapidus A."/>
            <person name="Lindquist E.A."/>
            <person name="Lucas S.M."/>
            <person name="Riley R."/>
            <person name="Salamov A.A."/>
            <person name="Hoffmeister D."/>
            <person name="Schwenk D."/>
            <person name="Hadar Y."/>
            <person name="Yarden O."/>
            <person name="de Vries R.P."/>
            <person name="Wiebenga A."/>
            <person name="Stenlid J."/>
            <person name="Eastwood D."/>
            <person name="Grigoriev I.V."/>
            <person name="Berka R.M."/>
            <person name="Blanchette R.A."/>
            <person name="Kersten P."/>
            <person name="Martinez A.T."/>
            <person name="Vicuna R."/>
            <person name="Cullen D."/>
        </authorList>
    </citation>
    <scope>NUCLEOTIDE SEQUENCE [LARGE SCALE GENOMIC DNA]</scope>
    <source>
        <strain evidence="8 9">B</strain>
    </source>
</reference>
<keyword evidence="3" id="KW-0808">Transferase</keyword>
<accession>M2QT50</accession>
<dbReference type="PANTHER" id="PTHR10982:SF21">
    <property type="entry name" value="FATTY ACID SYNTHASE SUBUNIT BETA"/>
    <property type="match status" value="1"/>
</dbReference>
<dbReference type="GO" id="GO:0000148">
    <property type="term" value="C:1,3-beta-D-glucan synthase complex"/>
    <property type="evidence" value="ECO:0007669"/>
    <property type="project" value="InterPro"/>
</dbReference>
<gene>
    <name evidence="8" type="ORF">CERSUDRAFT_122278</name>
</gene>
<dbReference type="PANTHER" id="PTHR10982">
    <property type="entry name" value="MALONYL COA-ACYL CARRIER PROTEIN TRANSACYLASE"/>
    <property type="match status" value="1"/>
</dbReference>
<dbReference type="Pfam" id="PF18314">
    <property type="entry name" value="FAS_I_H"/>
    <property type="match status" value="1"/>
</dbReference>
<evidence type="ECO:0000256" key="3">
    <source>
        <dbReference type="ARBA" id="ARBA00022679"/>
    </source>
</evidence>
<dbReference type="GO" id="GO:0003843">
    <property type="term" value="F:1,3-beta-D-glucan synthase activity"/>
    <property type="evidence" value="ECO:0007669"/>
    <property type="project" value="InterPro"/>
</dbReference>
<sequence>MTRGRKYNSRSAPAQAVKSVFTRPSIVSHLRCRPRLDKLASTFSLFRFLREQEQPRDRQHYLLDKRWTWVLIFVGTVYGARTLQSEHTPQHHIQPVLRKCEPSMFQLGLLTGRTRQITPRSPAASPPTPTSQSQCPTTVHPTHAEDALAFLEFLLTWEGQIDRGCTMAELMGGEERVREIWDGLERLQQANEQTRERVRTLRSNLSARRRTLAIATSTFLHSHGSTATLVDLQLPHADTQFPAVIPNTHILSANHLYWTIYFSADTAPARDVSGRCRIAFLLCSGPGVSPLPGDRGSDSFARQIDNVAYQLAALSDTIAHARSELVQELVEVFSVVEVGGRPPLGGKAGTKGEWTIGGLVLPIPGDICRYPPDHINAVIIHTLHFLSLLSFYLGIKLLFEVVWAGSRSAMDRGDDERGRWRMGQVRLMPSWLATTMELAKRLGSETEAKSWLDGVVASYAQRSGISLSAGGARGASGGASGGPTINSEEFLKFKADQDQFAAQQIELYMRYLGRNSKAGEIKHDAEKANVAAFQVKLDAISKEHGDTYVNGIQPVFDVLKARHFDSSWNWVRQDALLMFYDIIFGRLNTINHDMTARCIAIMNHVDPELVTYMQSYINRCDPNRGKTYRLAKQFGQQLIENCREVIGQPPLYKDVTFPTAPHTEVTAKGNIVYSEVVRENVHKLEAYIQEDVLKLWNIVKTQPEISEEQKNRIKALYGGVIQSLHKCPEFHPRHSGPRKRRSSSQFLRPQISGVTTSITADKVPLLHLKRKVGTNWECSSNLTSVYLDILHEIATSGTTFKDKNALCTGVGKGSIGVEIVKGLLSGGAYVPCNCRILPGIFQQFGSKGSALTVVPFNQGSKQDVEALIDYVYSTLGLDLDYILPFAAVPENGCEIDGIDDKSELAHRIMLVNLLRLLGAVKNKKASRQFVTRPTQVILPLSPNHGLFGNDRLYSESKISLETLFNRWNSESWGEYLCLAGAVIRWTRGTSLMDATNMVTHEVEGYGVRTFSAKEMAFNILGLMHPLLFSITQVEPIWANLNRGMDHLPDLAEITTRIRTSLNKKSELRRAIARDNAADFKVVNGIEAEHVLQTVDVTPHANLRFEYPQLESVESLADVSKLRGMIDLEKVIVITGFAEVGPWGSSRTRWEMEARGEFTLHRSHHLHRSSPWMHRVPKIKLACSSTPATVPLIPYPSGFVPGPSFIPPAQPLYDLAKRVDPHSGLPVPVACLNFGPANALGSVKIHNGEHVLMGQYLTKLSSLGSSKNRRFVASDGQGYHWAHQAGQDDKWVCQNASNYHIMSYTLKAAGEPKYTGSSGCALTIEEDYAYLTPGSSCAHLWDTKILAKEPAMYNGSNPFGVDEKGQSKLDDLPFYCIGFKSAALEFTLCTCIWASLRTQMLYRTVSDMMNYMKAISTHCPII</sequence>
<protein>
    <recommendedName>
        <fullName evidence="2">Autophagy-related protein 14</fullName>
    </recommendedName>
</protein>
<evidence type="ECO:0000259" key="7">
    <source>
        <dbReference type="Pfam" id="PF18314"/>
    </source>
</evidence>
<dbReference type="Gene3D" id="6.10.250.1930">
    <property type="match status" value="1"/>
</dbReference>
<evidence type="ECO:0000256" key="1">
    <source>
        <dbReference type="ARBA" id="ARBA00009574"/>
    </source>
</evidence>
<feature type="domain" description="Fatty acid synthase type I helical" evidence="7">
    <location>
        <begin position="495"/>
        <end position="690"/>
    </location>
</feature>
<dbReference type="HOGENOM" id="CLU_253057_0_0_1"/>
<dbReference type="GO" id="GO:0006075">
    <property type="term" value="P:(1-&gt;3)-beta-D-glucan biosynthetic process"/>
    <property type="evidence" value="ECO:0007669"/>
    <property type="project" value="InterPro"/>
</dbReference>
<dbReference type="CDD" id="cd08950">
    <property type="entry name" value="KR_fFAS_SDR_c_like"/>
    <property type="match status" value="1"/>
</dbReference>
<dbReference type="GO" id="GO:0005737">
    <property type="term" value="C:cytoplasm"/>
    <property type="evidence" value="ECO:0007669"/>
    <property type="project" value="UniProtKB-ARBA"/>
</dbReference>
<dbReference type="FunFam" id="3.40.50.720:FF:000168">
    <property type="entry name" value="Fatty acid synthase subunit alpha"/>
    <property type="match status" value="1"/>
</dbReference>
<feature type="region of interest" description="Disordered" evidence="5">
    <location>
        <begin position="117"/>
        <end position="139"/>
    </location>
</feature>
<evidence type="ECO:0000256" key="5">
    <source>
        <dbReference type="SAM" id="MobiDB-lite"/>
    </source>
</evidence>
<dbReference type="Pfam" id="PF10186">
    <property type="entry name" value="ATG14"/>
    <property type="match status" value="1"/>
</dbReference>
<evidence type="ECO:0000256" key="2">
    <source>
        <dbReference type="ARBA" id="ARBA00013807"/>
    </source>
</evidence>
<evidence type="ECO:0000256" key="4">
    <source>
        <dbReference type="ARBA" id="ARBA00023054"/>
    </source>
</evidence>
<dbReference type="Pfam" id="PF02364">
    <property type="entry name" value="Glucan_synthase"/>
    <property type="match status" value="1"/>
</dbReference>
<dbReference type="GO" id="GO:0016020">
    <property type="term" value="C:membrane"/>
    <property type="evidence" value="ECO:0007669"/>
    <property type="project" value="InterPro"/>
</dbReference>
<dbReference type="InterPro" id="IPR036291">
    <property type="entry name" value="NAD(P)-bd_dom_sf"/>
</dbReference>
<dbReference type="InterPro" id="IPR050830">
    <property type="entry name" value="Fungal_FAS"/>
</dbReference>
<dbReference type="InterPro" id="IPR018791">
    <property type="entry name" value="UV_resistance/autophagy_Atg14"/>
</dbReference>
<dbReference type="Gene3D" id="3.40.47.10">
    <property type="match status" value="1"/>
</dbReference>
<proteinExistence type="inferred from homology"/>
<dbReference type="Proteomes" id="UP000016930">
    <property type="component" value="Unassembled WGS sequence"/>
</dbReference>
<dbReference type="OrthoDB" id="2789709at2759"/>
<organism evidence="8 9">
    <name type="scientific">Ceriporiopsis subvermispora (strain B)</name>
    <name type="common">White-rot fungus</name>
    <name type="synonym">Gelatoporia subvermispora</name>
    <dbReference type="NCBI Taxonomy" id="914234"/>
    <lineage>
        <taxon>Eukaryota</taxon>
        <taxon>Fungi</taxon>
        <taxon>Dikarya</taxon>
        <taxon>Basidiomycota</taxon>
        <taxon>Agaricomycotina</taxon>
        <taxon>Agaricomycetes</taxon>
        <taxon>Polyporales</taxon>
        <taxon>Gelatoporiaceae</taxon>
        <taxon>Gelatoporia</taxon>
    </lineage>
</organism>
<dbReference type="SUPFAM" id="SSF51735">
    <property type="entry name" value="NAD(P)-binding Rossmann-fold domains"/>
    <property type="match status" value="1"/>
</dbReference>
<evidence type="ECO:0000313" key="9">
    <source>
        <dbReference type="Proteomes" id="UP000016930"/>
    </source>
</evidence>
<evidence type="ECO:0000313" key="8">
    <source>
        <dbReference type="EMBL" id="EMD40218.1"/>
    </source>
</evidence>
<dbReference type="Gene3D" id="3.40.50.720">
    <property type="entry name" value="NAD(P)-binding Rossmann-like Domain"/>
    <property type="match status" value="1"/>
</dbReference>
<feature type="domain" description="Glycosyl transferase 48" evidence="6">
    <location>
        <begin position="1339"/>
        <end position="1416"/>
    </location>
</feature>
<dbReference type="GO" id="GO:0016746">
    <property type="term" value="F:acyltransferase activity"/>
    <property type="evidence" value="ECO:0007669"/>
    <property type="project" value="InterPro"/>
</dbReference>
<keyword evidence="9" id="KW-1185">Reference proteome</keyword>
<comment type="similarity">
    <text evidence="1">Belongs to the ATG14 family.</text>
</comment>